<dbReference type="InterPro" id="IPR044946">
    <property type="entry name" value="Restrct_endonuc_typeI_TRD_sf"/>
</dbReference>
<gene>
    <name evidence="5" type="ORF">PSU93_15175</name>
</gene>
<dbReference type="GO" id="GO:0009307">
    <property type="term" value="P:DNA restriction-modification system"/>
    <property type="evidence" value="ECO:0007669"/>
    <property type="project" value="UniProtKB-KW"/>
</dbReference>
<evidence type="ECO:0000256" key="1">
    <source>
        <dbReference type="ARBA" id="ARBA00010923"/>
    </source>
</evidence>
<comment type="similarity">
    <text evidence="1">Belongs to the type-I restriction system S methylase family.</text>
</comment>
<protein>
    <submittedName>
        <fullName evidence="5">Restriction endonuclease subunit S</fullName>
        <ecNumber evidence="5">3.1.21.-</ecNumber>
    </submittedName>
</protein>
<dbReference type="InterPro" id="IPR000055">
    <property type="entry name" value="Restrct_endonuc_typeI_TRD"/>
</dbReference>
<dbReference type="AlphaFoldDB" id="A0AA43TJC6"/>
<dbReference type="PANTHER" id="PTHR30408">
    <property type="entry name" value="TYPE-1 RESTRICTION ENZYME ECOKI SPECIFICITY PROTEIN"/>
    <property type="match status" value="1"/>
</dbReference>
<dbReference type="GO" id="GO:0016787">
    <property type="term" value="F:hydrolase activity"/>
    <property type="evidence" value="ECO:0007669"/>
    <property type="project" value="UniProtKB-KW"/>
</dbReference>
<dbReference type="InterPro" id="IPR052021">
    <property type="entry name" value="Type-I_RS_S_subunit"/>
</dbReference>
<dbReference type="CDD" id="cd17280">
    <property type="entry name" value="RMtype1_S_MspEN3ORF6650P_TRD2-CR2_like"/>
    <property type="match status" value="1"/>
</dbReference>
<evidence type="ECO:0000256" key="3">
    <source>
        <dbReference type="ARBA" id="ARBA00023125"/>
    </source>
</evidence>
<dbReference type="GO" id="GO:0004519">
    <property type="term" value="F:endonuclease activity"/>
    <property type="evidence" value="ECO:0007669"/>
    <property type="project" value="UniProtKB-KW"/>
</dbReference>
<dbReference type="EMBL" id="JAQSDF010000092">
    <property type="protein sequence ID" value="MDI1232479.1"/>
    <property type="molecule type" value="Genomic_DNA"/>
</dbReference>
<reference evidence="5" key="1">
    <citation type="submission" date="2023-01" db="EMBL/GenBank/DDBJ databases">
        <title>Biogeochemical cycle of methane in antarctic sediments.</title>
        <authorList>
            <person name="Roldan D.M."/>
            <person name="Menes R.J."/>
        </authorList>
    </citation>
    <scope>NUCLEOTIDE SEQUENCE [LARGE SCALE GENOMIC DNA]</scope>
    <source>
        <strain evidence="5">K-2018 MAG008</strain>
    </source>
</reference>
<dbReference type="Gene3D" id="3.90.220.20">
    <property type="entry name" value="DNA methylase specificity domains"/>
    <property type="match status" value="2"/>
</dbReference>
<dbReference type="Gene3D" id="1.10.287.1120">
    <property type="entry name" value="Bipartite methylase S protein"/>
    <property type="match status" value="1"/>
</dbReference>
<name>A0AA43TJC6_9GAMM</name>
<keyword evidence="2" id="KW-0680">Restriction system</keyword>
<dbReference type="SUPFAM" id="SSF116734">
    <property type="entry name" value="DNA methylase specificity domain"/>
    <property type="match status" value="2"/>
</dbReference>
<comment type="caution">
    <text evidence="5">The sequence shown here is derived from an EMBL/GenBank/DDBJ whole genome shotgun (WGS) entry which is preliminary data.</text>
</comment>
<dbReference type="Proteomes" id="UP001160519">
    <property type="component" value="Unassembled WGS sequence"/>
</dbReference>
<dbReference type="Pfam" id="PF01420">
    <property type="entry name" value="Methylase_S"/>
    <property type="match status" value="1"/>
</dbReference>
<evidence type="ECO:0000256" key="2">
    <source>
        <dbReference type="ARBA" id="ARBA00022747"/>
    </source>
</evidence>
<organism evidence="5 6">
    <name type="scientific">Candidatus Methylobacter titanis</name>
    <dbReference type="NCBI Taxonomy" id="3053457"/>
    <lineage>
        <taxon>Bacteria</taxon>
        <taxon>Pseudomonadati</taxon>
        <taxon>Pseudomonadota</taxon>
        <taxon>Gammaproteobacteria</taxon>
        <taxon>Methylococcales</taxon>
        <taxon>Methylococcaceae</taxon>
        <taxon>Methylobacter</taxon>
    </lineage>
</organism>
<sequence length="438" mass="49626">MKYQAYPEYKDSGVEWIGDIPADWDMWKIAHACPYVASGTTPKADGEIYYGGENLWVTTGELRESVIFNTQKKVTDKALIDMPTLRIHPKGSVAIAMYGATIGRLGIFGNDATTNQACCVMPPSEILHNKYLFYWLYATRQEIINLSSGGGQPNVNQEKIASLKVSVPDYLLQENIANFLDHETAKIDTLIEKQQQLIKLLKEKRQAVISHAVTKGLNPNAPMRDSGVEWLGEVPEHWEVKRIGLLFTESSVRAFSDVELQYPVLSVSIHHGISDKELNEEELDRKVTRSEDKSLYKIVHTNDLAYNMMRAWQGGFGASKLSGLVSPAYVVCQPKTLLNSYYFELTLRTPNAVTELKRYSRGITDFRLRLYWDEFKNIYVPVPPDDEIETILNSIVAINLTFDKLVIISERQIELLQERRTALISAAVTGKIDVRNFK</sequence>
<dbReference type="GO" id="GO:0003677">
    <property type="term" value="F:DNA binding"/>
    <property type="evidence" value="ECO:0007669"/>
    <property type="project" value="UniProtKB-KW"/>
</dbReference>
<feature type="domain" description="Type I restriction modification DNA specificity" evidence="4">
    <location>
        <begin position="21"/>
        <end position="197"/>
    </location>
</feature>
<keyword evidence="5" id="KW-0540">Nuclease</keyword>
<keyword evidence="3" id="KW-0238">DNA-binding</keyword>
<proteinExistence type="inferred from homology"/>
<evidence type="ECO:0000313" key="5">
    <source>
        <dbReference type="EMBL" id="MDI1232479.1"/>
    </source>
</evidence>
<keyword evidence="6" id="KW-1185">Reference proteome</keyword>
<dbReference type="EC" id="3.1.21.-" evidence="5"/>
<keyword evidence="5" id="KW-0255">Endonuclease</keyword>
<evidence type="ECO:0000313" key="6">
    <source>
        <dbReference type="Proteomes" id="UP001160519"/>
    </source>
</evidence>
<keyword evidence="5" id="KW-0378">Hydrolase</keyword>
<evidence type="ECO:0000259" key="4">
    <source>
        <dbReference type="Pfam" id="PF01420"/>
    </source>
</evidence>
<accession>A0AA43TJC6</accession>
<dbReference type="PANTHER" id="PTHR30408:SF12">
    <property type="entry name" value="TYPE I RESTRICTION ENZYME MJAVIII SPECIFICITY SUBUNIT"/>
    <property type="match status" value="1"/>
</dbReference>